<feature type="domain" description="Topo IIA-type catalytic" evidence="11">
    <location>
        <begin position="38"/>
        <end position="507"/>
    </location>
</feature>
<comment type="caution">
    <text evidence="8">Lacks conserved residue(s) required for the propagation of feature annotation.</text>
</comment>
<keyword evidence="8" id="KW-0963">Cytoplasm</keyword>
<dbReference type="InterPro" id="IPR013760">
    <property type="entry name" value="Topo_IIA-like_dom_sf"/>
</dbReference>
<dbReference type="SMART" id="SM00434">
    <property type="entry name" value="TOP4c"/>
    <property type="match status" value="1"/>
</dbReference>
<protein>
    <recommendedName>
        <fullName evidence="8">DNA gyrase subunit A</fullName>
        <ecNumber evidence="8">5.6.2.2</ecNumber>
    </recommendedName>
</protein>
<reference evidence="13" key="1">
    <citation type="submission" date="2018-02" db="EMBL/GenBank/DDBJ databases">
        <authorList>
            <person name="Moore K."/>
            <person name="Momper L."/>
        </authorList>
    </citation>
    <scope>NUCLEOTIDE SEQUENCE [LARGE SCALE GENOMIC DNA]</scope>
    <source>
        <strain evidence="13">ULC18</strain>
    </source>
</reference>
<keyword evidence="5 8" id="KW-0799">Topoisomerase</keyword>
<dbReference type="RefSeq" id="WP_106254663.1">
    <property type="nucleotide sequence ID" value="NZ_CAWNSW010000073.1"/>
</dbReference>
<dbReference type="InterPro" id="IPR006691">
    <property type="entry name" value="GyrA/parC_rep"/>
</dbReference>
<evidence type="ECO:0000256" key="5">
    <source>
        <dbReference type="ARBA" id="ARBA00023029"/>
    </source>
</evidence>
<comment type="miscellaneous">
    <text evidence="8">Few gyrases are as efficient as E.coli at forming negative supercoils. Not all organisms have 2 type II topoisomerases; in organisms with a single type II topoisomerase this enzyme also has to decatenate newly replicated chromosomes.</text>
</comment>
<reference evidence="12 13" key="2">
    <citation type="submission" date="2018-03" db="EMBL/GenBank/DDBJ databases">
        <title>The ancient ancestry and fast evolution of plastids.</title>
        <authorList>
            <person name="Moore K.R."/>
            <person name="Magnabosco C."/>
            <person name="Momper L."/>
            <person name="Gold D.A."/>
            <person name="Bosak T."/>
            <person name="Fournier G.P."/>
        </authorList>
    </citation>
    <scope>NUCLEOTIDE SEQUENCE [LARGE SCALE GENOMIC DNA]</scope>
    <source>
        <strain evidence="12 13">ULC18</strain>
    </source>
</reference>
<name>A0A2T1EP04_9CYAN</name>
<dbReference type="AlphaFoldDB" id="A0A2T1EP04"/>
<keyword evidence="7 8" id="KW-0413">Isomerase</keyword>
<dbReference type="Gene3D" id="2.120.10.90">
    <property type="entry name" value="DNA gyrase/topoisomerase IV, subunit A, C-terminal"/>
    <property type="match status" value="1"/>
</dbReference>
<keyword evidence="13" id="KW-1185">Reference proteome</keyword>
<keyword evidence="4 8" id="KW-0067">ATP-binding</keyword>
<gene>
    <name evidence="8" type="primary">gyrA</name>
    <name evidence="12" type="ORF">C7B82_02095</name>
</gene>
<keyword evidence="3 8" id="KW-0547">Nucleotide-binding</keyword>
<dbReference type="InterPro" id="IPR035516">
    <property type="entry name" value="Gyrase/topoIV_suA_C"/>
</dbReference>
<dbReference type="NCBIfam" id="NF004043">
    <property type="entry name" value="PRK05560.1"/>
    <property type="match status" value="1"/>
</dbReference>
<comment type="catalytic activity">
    <reaction evidence="1 8 9">
        <text>ATP-dependent breakage, passage and rejoining of double-stranded DNA.</text>
        <dbReference type="EC" id="5.6.2.2"/>
    </reaction>
</comment>
<keyword evidence="6 8" id="KW-0238">DNA-binding</keyword>
<dbReference type="InterPro" id="IPR002205">
    <property type="entry name" value="Topo_IIA_dom_A"/>
</dbReference>
<evidence type="ECO:0000313" key="13">
    <source>
        <dbReference type="Proteomes" id="UP000239576"/>
    </source>
</evidence>
<dbReference type="InterPro" id="IPR013758">
    <property type="entry name" value="Topo_IIA_A/C_ab"/>
</dbReference>
<accession>A0A2T1EP04</accession>
<evidence type="ECO:0000256" key="10">
    <source>
        <dbReference type="SAM" id="Coils"/>
    </source>
</evidence>
<dbReference type="GO" id="GO:0005694">
    <property type="term" value="C:chromosome"/>
    <property type="evidence" value="ECO:0007669"/>
    <property type="project" value="InterPro"/>
</dbReference>
<dbReference type="EMBL" id="PVWK01000014">
    <property type="protein sequence ID" value="PSB34464.1"/>
    <property type="molecule type" value="Genomic_DNA"/>
</dbReference>
<comment type="caution">
    <text evidence="12">The sequence shown here is derived from an EMBL/GenBank/DDBJ whole genome shotgun (WGS) entry which is preliminary data.</text>
</comment>
<proteinExistence type="inferred from homology"/>
<dbReference type="Gene3D" id="3.30.1360.40">
    <property type="match status" value="1"/>
</dbReference>
<feature type="coiled-coil region" evidence="10">
    <location>
        <begin position="433"/>
        <end position="472"/>
    </location>
</feature>
<dbReference type="PANTHER" id="PTHR43493">
    <property type="entry name" value="DNA GYRASE/TOPOISOMERASE SUBUNIT A"/>
    <property type="match status" value="1"/>
</dbReference>
<evidence type="ECO:0000256" key="8">
    <source>
        <dbReference type="HAMAP-Rule" id="MF_01897"/>
    </source>
</evidence>
<dbReference type="FunFam" id="3.90.199.10:FF:000001">
    <property type="entry name" value="DNA gyrase subunit A"/>
    <property type="match status" value="1"/>
</dbReference>
<evidence type="ECO:0000256" key="2">
    <source>
        <dbReference type="ARBA" id="ARBA00008263"/>
    </source>
</evidence>
<dbReference type="FunFam" id="1.10.268.10:FF:000001">
    <property type="entry name" value="DNA gyrase subunit A"/>
    <property type="match status" value="1"/>
</dbReference>
<dbReference type="GO" id="GO:0003677">
    <property type="term" value="F:DNA binding"/>
    <property type="evidence" value="ECO:0007669"/>
    <property type="project" value="UniProtKB-UniRule"/>
</dbReference>
<dbReference type="PANTHER" id="PTHR43493:SF5">
    <property type="entry name" value="DNA GYRASE SUBUNIT A, CHLOROPLASTIC_MITOCHONDRIAL"/>
    <property type="match status" value="1"/>
</dbReference>
<evidence type="ECO:0000313" key="12">
    <source>
        <dbReference type="EMBL" id="PSB34464.1"/>
    </source>
</evidence>
<sequence length="902" mass="100352">MTFSQDTPQDRVVPTDLRNEMSRSYLEYAMSVIVGRALPDARDGLKPVHRRILYAMHELGLSPDRPFRKCARVVGDVIGKYHPHGDTAVYDALVRMAQDFSMRSPLINGHGNFGSVDNDPPAAMRYTECRLQSLTTDALLQDIEAETVDFGANYDGSQQEPLVMPARIPQLLLNGSSGIAVGMATNIPPHNLGELIDGLTALIHNPALTDLELMQYIPGPDFPTGAQILGRTGIREAYTTGRGSIIMRGVAQIETIEHRGRPDREAIIITELPYQTNKAALIEKIAEMVNEQRLEGISDIRDESDRDGMRIVIELKRDAYPRVVLNNLYKQTPLQANFGANMLALVNREPQLLTLKHFLEVFLDFRIDAITRRTRYYLRKAEERDHLLQGLLIALGNLDAIINLIRHAADAPTAKQELIDTYGLSEQQADAILQMQLRRLTALEAEKIQQEHEALQTQIADLRDILERRERILEIIVTEITEIRARHATPRRTVIEQSEDELGDIDLIANEKAVILLTEQGYLKRMPVNTFESQSRATRGKAGTRMKEDDGVEHFLTCCDHDSVLFFSDRGVVYALKAYQIPIGSRTSRGTPIVQMLPIPREEKITAFISVTEFSEDEYLVMLTRKGYIKKTALTAFSNIRANGLIAISLEEGDELRWVRRARVDDSIIVGSSMGRSIHFRASHEQLRPLGRATRGVRSMSLREGDRLIGMDILPSQIVADLAQVLESDAEPEAEELNGELVENGESGESDQPSAVSGQLGPWILVVTMGGYGKRVPVSQFRLQNRAGMGLVAMKFRKKGDRLAALRIVNEGAELMMVTNRGIIIRQAVDAISSQSRSATGVRVQRLDEDDAIAAVALVPLSTGEEDGLEDNPEEMAIAEMPIDVTAVDDTTAHESTGEAQQ</sequence>
<dbReference type="OrthoDB" id="9806486at2"/>
<evidence type="ECO:0000256" key="3">
    <source>
        <dbReference type="ARBA" id="ARBA00022741"/>
    </source>
</evidence>
<keyword evidence="10" id="KW-0175">Coiled coil</keyword>
<evidence type="ECO:0000256" key="6">
    <source>
        <dbReference type="ARBA" id="ARBA00023125"/>
    </source>
</evidence>
<dbReference type="CDD" id="cd00187">
    <property type="entry name" value="TOP4c"/>
    <property type="match status" value="1"/>
</dbReference>
<dbReference type="SUPFAM" id="SSF101904">
    <property type="entry name" value="GyrA/ParC C-terminal domain-like"/>
    <property type="match status" value="1"/>
</dbReference>
<comment type="function">
    <text evidence="8">A type II topoisomerase that negatively supercoils closed circular double-stranded (ds) DNA in an ATP-dependent manner to modulate DNA topology and maintain chromosomes in an underwound state. Negative supercoiling favors strand separation, and DNA replication, transcription, recombination and repair, all of which involve strand separation. Also able to catalyze the interconversion of other topological isomers of dsDNA rings, including catenanes and knotted rings. Type II topoisomerases break and join 2 DNA strands simultaneously in an ATP-dependent manner.</text>
</comment>
<dbReference type="InterPro" id="IPR050220">
    <property type="entry name" value="Type_II_DNA_Topoisomerases"/>
</dbReference>
<dbReference type="Pfam" id="PF03989">
    <property type="entry name" value="DNA_gyraseA_C"/>
    <property type="match status" value="6"/>
</dbReference>
<dbReference type="GO" id="GO:0006265">
    <property type="term" value="P:DNA topological change"/>
    <property type="evidence" value="ECO:0007669"/>
    <property type="project" value="UniProtKB-UniRule"/>
</dbReference>
<comment type="similarity">
    <text evidence="2 8">Belongs to the type II topoisomerase GyrA/ParC subunit family.</text>
</comment>
<dbReference type="GO" id="GO:0006261">
    <property type="term" value="P:DNA-templated DNA replication"/>
    <property type="evidence" value="ECO:0007669"/>
    <property type="project" value="UniProtKB-UniRule"/>
</dbReference>
<dbReference type="Pfam" id="PF00521">
    <property type="entry name" value="DNA_topoisoIV"/>
    <property type="match status" value="1"/>
</dbReference>
<feature type="active site" description="O-(5'-phospho-DNA)-tyrosine intermediate" evidence="8 9">
    <location>
        <position position="126"/>
    </location>
</feature>
<dbReference type="HAMAP" id="MF_01897">
    <property type="entry name" value="GyrA"/>
    <property type="match status" value="1"/>
</dbReference>
<evidence type="ECO:0000256" key="7">
    <source>
        <dbReference type="ARBA" id="ARBA00023235"/>
    </source>
</evidence>
<dbReference type="InterPro" id="IPR013757">
    <property type="entry name" value="Topo_IIA_A_a_sf"/>
</dbReference>
<dbReference type="InterPro" id="IPR005743">
    <property type="entry name" value="GyrA"/>
</dbReference>
<organism evidence="12 13">
    <name type="scientific">Stenomitos frigidus ULC18</name>
    <dbReference type="NCBI Taxonomy" id="2107698"/>
    <lineage>
        <taxon>Bacteria</taxon>
        <taxon>Bacillati</taxon>
        <taxon>Cyanobacteriota</taxon>
        <taxon>Cyanophyceae</taxon>
        <taxon>Leptolyngbyales</taxon>
        <taxon>Leptolyngbyaceae</taxon>
        <taxon>Stenomitos</taxon>
    </lineage>
</organism>
<evidence type="ECO:0000256" key="1">
    <source>
        <dbReference type="ARBA" id="ARBA00000185"/>
    </source>
</evidence>
<dbReference type="Gene3D" id="1.10.268.10">
    <property type="entry name" value="Topoisomerase, domain 3"/>
    <property type="match status" value="1"/>
</dbReference>
<dbReference type="SUPFAM" id="SSF56719">
    <property type="entry name" value="Type II DNA topoisomerase"/>
    <property type="match status" value="1"/>
</dbReference>
<dbReference type="PROSITE" id="PS52040">
    <property type="entry name" value="TOPO_IIA"/>
    <property type="match status" value="1"/>
</dbReference>
<comment type="subunit">
    <text evidence="8">Heterotetramer, composed of two GyrA and two GyrB chains. In the heterotetramer, GyrA contains the active site tyrosine that forms a transient covalent intermediate with DNA, while GyrB binds cofactors and catalyzes ATP hydrolysis.</text>
</comment>
<dbReference type="GO" id="GO:0009330">
    <property type="term" value="C:DNA topoisomerase type II (double strand cut, ATP-hydrolyzing) complex"/>
    <property type="evidence" value="ECO:0007669"/>
    <property type="project" value="TreeGrafter"/>
</dbReference>
<dbReference type="Proteomes" id="UP000239576">
    <property type="component" value="Unassembled WGS sequence"/>
</dbReference>
<evidence type="ECO:0000256" key="9">
    <source>
        <dbReference type="PROSITE-ProRule" id="PRU01384"/>
    </source>
</evidence>
<evidence type="ECO:0000256" key="4">
    <source>
        <dbReference type="ARBA" id="ARBA00022840"/>
    </source>
</evidence>
<evidence type="ECO:0000259" key="11">
    <source>
        <dbReference type="PROSITE" id="PS52040"/>
    </source>
</evidence>
<dbReference type="EC" id="5.6.2.2" evidence="8"/>
<dbReference type="FunFam" id="3.30.1360.40:FF:000002">
    <property type="entry name" value="DNA gyrase subunit A"/>
    <property type="match status" value="1"/>
</dbReference>
<dbReference type="NCBIfam" id="TIGR01063">
    <property type="entry name" value="gyrA"/>
    <property type="match status" value="1"/>
</dbReference>
<dbReference type="GO" id="GO:0034335">
    <property type="term" value="F:DNA negative supercoiling activity"/>
    <property type="evidence" value="ECO:0007669"/>
    <property type="project" value="UniProtKB-ARBA"/>
</dbReference>
<dbReference type="GO" id="GO:0005524">
    <property type="term" value="F:ATP binding"/>
    <property type="evidence" value="ECO:0007669"/>
    <property type="project" value="UniProtKB-UniRule"/>
</dbReference>
<dbReference type="NCBIfam" id="NF004044">
    <property type="entry name" value="PRK05561.1"/>
    <property type="match status" value="1"/>
</dbReference>
<dbReference type="Gene3D" id="3.90.199.10">
    <property type="entry name" value="Topoisomerase II, domain 5"/>
    <property type="match status" value="1"/>
</dbReference>
<comment type="subcellular location">
    <subcellularLocation>
        <location evidence="8">Cytoplasm</location>
    </subcellularLocation>
</comment>
<dbReference type="GO" id="GO:0005737">
    <property type="term" value="C:cytoplasm"/>
    <property type="evidence" value="ECO:0007669"/>
    <property type="project" value="UniProtKB-SubCell"/>
</dbReference>